<accession>A0A6J5PF73</accession>
<name>A0A6J5PF73_9CAUD</name>
<sequence>MTSTQKTKKRFVEVLWYDAEGNAAWSTEKEVAKTTLPLVTTRGYLVKNDTAILVLAMGFHDDSWVNTFSIPRGMVKGRIRTLDFTTTGAKK</sequence>
<protein>
    <submittedName>
        <fullName evidence="1">Uncharacterized protein</fullName>
    </submittedName>
</protein>
<organism evidence="1">
    <name type="scientific">uncultured Caudovirales phage</name>
    <dbReference type="NCBI Taxonomy" id="2100421"/>
    <lineage>
        <taxon>Viruses</taxon>
        <taxon>Duplodnaviria</taxon>
        <taxon>Heunggongvirae</taxon>
        <taxon>Uroviricota</taxon>
        <taxon>Caudoviricetes</taxon>
        <taxon>Peduoviridae</taxon>
        <taxon>Maltschvirus</taxon>
        <taxon>Maltschvirus maltsch</taxon>
    </lineage>
</organism>
<proteinExistence type="predicted"/>
<dbReference type="EMBL" id="LR796826">
    <property type="protein sequence ID" value="CAB4168546.1"/>
    <property type="molecule type" value="Genomic_DNA"/>
</dbReference>
<gene>
    <name evidence="1" type="ORF">UFOVP882_72</name>
</gene>
<reference evidence="1" key="1">
    <citation type="submission" date="2020-05" db="EMBL/GenBank/DDBJ databases">
        <authorList>
            <person name="Chiriac C."/>
            <person name="Salcher M."/>
            <person name="Ghai R."/>
            <person name="Kavagutti S V."/>
        </authorList>
    </citation>
    <scope>NUCLEOTIDE SEQUENCE</scope>
</reference>
<evidence type="ECO:0000313" key="1">
    <source>
        <dbReference type="EMBL" id="CAB4168546.1"/>
    </source>
</evidence>